<keyword evidence="2" id="KW-1185">Reference proteome</keyword>
<reference evidence="2" key="1">
    <citation type="submission" date="2021-03" db="EMBL/GenBank/DDBJ databases">
        <title>Assistant Professor.</title>
        <authorList>
            <person name="Huq M.A."/>
        </authorList>
    </citation>
    <scope>NUCLEOTIDE SEQUENCE [LARGE SCALE GENOMIC DNA]</scope>
    <source>
        <strain evidence="2">MAH-28</strain>
    </source>
</reference>
<dbReference type="Proteomes" id="UP000679126">
    <property type="component" value="Unassembled WGS sequence"/>
</dbReference>
<dbReference type="RefSeq" id="WP_209147100.1">
    <property type="nucleotide sequence ID" value="NZ_JAGHKP010000003.1"/>
</dbReference>
<comment type="caution">
    <text evidence="1">The sequence shown here is derived from an EMBL/GenBank/DDBJ whole genome shotgun (WGS) entry which is preliminary data.</text>
</comment>
<proteinExistence type="predicted"/>
<evidence type="ECO:0000313" key="1">
    <source>
        <dbReference type="EMBL" id="MBO9153977.1"/>
    </source>
</evidence>
<name>A0ABS3YH06_9BACT</name>
<dbReference type="PROSITE" id="PS51257">
    <property type="entry name" value="PROKAR_LIPOPROTEIN"/>
    <property type="match status" value="1"/>
</dbReference>
<accession>A0ABS3YH06</accession>
<organism evidence="1 2">
    <name type="scientific">Chitinophaga chungangae</name>
    <dbReference type="NCBI Taxonomy" id="2821488"/>
    <lineage>
        <taxon>Bacteria</taxon>
        <taxon>Pseudomonadati</taxon>
        <taxon>Bacteroidota</taxon>
        <taxon>Chitinophagia</taxon>
        <taxon>Chitinophagales</taxon>
        <taxon>Chitinophagaceae</taxon>
        <taxon>Chitinophaga</taxon>
    </lineage>
</organism>
<evidence type="ECO:0008006" key="3">
    <source>
        <dbReference type="Google" id="ProtNLM"/>
    </source>
</evidence>
<sequence length="136" mass="15883">MIGRTKTGALLLIVLFTSSCNFLPSPRKVDWKAVWKDNESSLKQFAVKVSADTTRYRNHGQYDFPSNFEYPFDEGFVVERRKNDVTLAFYTDRGLLDHYSAFIYTTDSTMRSELDEKVKMGGNDHFLEKNWYLIND</sequence>
<evidence type="ECO:0000313" key="2">
    <source>
        <dbReference type="Proteomes" id="UP000679126"/>
    </source>
</evidence>
<gene>
    <name evidence="1" type="ORF">J7I43_17250</name>
</gene>
<protein>
    <recommendedName>
        <fullName evidence="3">Lipoprotein</fullName>
    </recommendedName>
</protein>
<dbReference type="EMBL" id="JAGHKP010000003">
    <property type="protein sequence ID" value="MBO9153977.1"/>
    <property type="molecule type" value="Genomic_DNA"/>
</dbReference>